<evidence type="ECO:0000256" key="3">
    <source>
        <dbReference type="ARBA" id="ARBA00038439"/>
    </source>
</evidence>
<dbReference type="InterPro" id="IPR002110">
    <property type="entry name" value="Ankyrin_rpt"/>
</dbReference>
<evidence type="ECO:0000256" key="6">
    <source>
        <dbReference type="ARBA" id="ARBA00045368"/>
    </source>
</evidence>
<evidence type="ECO:0000256" key="5">
    <source>
        <dbReference type="ARBA" id="ARBA00041987"/>
    </source>
</evidence>
<dbReference type="PANTHER" id="PTHR46680:SF1">
    <property type="entry name" value="NF-KAPPA-B INHIBITOR ALPHA"/>
    <property type="match status" value="1"/>
</dbReference>
<dbReference type="GO" id="GO:0071356">
    <property type="term" value="P:cellular response to tumor necrosis factor"/>
    <property type="evidence" value="ECO:0007669"/>
    <property type="project" value="TreeGrafter"/>
</dbReference>
<dbReference type="EMBL" id="EF710645">
    <property type="protein sequence ID" value="ACE75171.1"/>
    <property type="molecule type" value="Genomic_DNA"/>
</dbReference>
<keyword evidence="1" id="KW-0677">Repeat</keyword>
<dbReference type="GO" id="GO:0051059">
    <property type="term" value="F:NF-kappaB binding"/>
    <property type="evidence" value="ECO:0007669"/>
    <property type="project" value="TreeGrafter"/>
</dbReference>
<sequence length="169" mass="19019">MEENGFANGFEFVERADHEGNTFQYICCVGDVNEMLEALESMQWTDVLHQYDFCGRQVTHAVAECDQANAKSKIEILWTMGADINAKELIMGNTLLHLAIITKNYLLAEWICQTPGFNVEAVNYLQDTAYHVAYRIGDLNMMEILRTNGAVCDDPSDESDAPSEILDLN</sequence>
<reference evidence="7" key="1">
    <citation type="submission" date="2007-06" db="EMBL/GenBank/DDBJ databases">
        <title>Bracovirus Evolution: Comparative Genomics of Multiple Viral and Proviral Genomes.</title>
        <authorList>
            <person name="Desjardins C.A."/>
            <person name="Gundersen-Rindal D.E."/>
            <person name="Hostetler J.B."/>
            <person name="Tallon L.J."/>
            <person name="Utterback T.R."/>
            <person name="Fuester R.W."/>
            <person name="Schatz M.C."/>
            <person name="Pedroni M.J."/>
            <person name="Fadrosh D.W."/>
            <person name="Haas B.J."/>
            <person name="Toms B.S."/>
            <person name="Chen D."/>
            <person name="Nene V."/>
        </authorList>
    </citation>
    <scope>NUCLEOTIDE SEQUENCE</scope>
</reference>
<name>B7S8E6_9HYME</name>
<keyword evidence="2" id="KW-0040">ANK repeat</keyword>
<proteinExistence type="inferred from homology"/>
<dbReference type="AlphaFoldDB" id="B7S8E6"/>
<comment type="similarity">
    <text evidence="3">Belongs to the NF-kappa-B inhibitor family.</text>
</comment>
<comment type="function">
    <text evidence="6">Inhibits the activity of dimeric NF-kappa-B/REL complexes by trapping REL (RELA/p65 and NFKB1/p50) dimers in the cytoplasm by masking their nuclear localization signals. On cellular stimulation by immune and pro-inflammatory responses, becomes phosphorylated promoting ubiquitination and degradation, enabling the dimeric RELA to translocate to the nucleus and activate transcription.</text>
</comment>
<protein>
    <recommendedName>
        <fullName evidence="4">NF-kappa-B inhibitor alpha</fullName>
    </recommendedName>
    <alternativeName>
        <fullName evidence="5">I-kappa-B-alpha</fullName>
    </alternativeName>
</protein>
<evidence type="ECO:0000313" key="7">
    <source>
        <dbReference type="EMBL" id="ACE75171.1"/>
    </source>
</evidence>
<evidence type="ECO:0000256" key="1">
    <source>
        <dbReference type="ARBA" id="ARBA00022737"/>
    </source>
</evidence>
<dbReference type="InterPro" id="IPR051070">
    <property type="entry name" value="NF-kappa-B_inhibitor"/>
</dbReference>
<dbReference type="PANTHER" id="PTHR46680">
    <property type="entry name" value="NF-KAPPA-B INHIBITOR ALPHA"/>
    <property type="match status" value="1"/>
</dbReference>
<dbReference type="SUPFAM" id="SSF48403">
    <property type="entry name" value="Ankyrin repeat"/>
    <property type="match status" value="1"/>
</dbReference>
<dbReference type="SMART" id="SM00248">
    <property type="entry name" value="ANK"/>
    <property type="match status" value="2"/>
</dbReference>
<dbReference type="GO" id="GO:0034142">
    <property type="term" value="P:toll-like receptor 4 signaling pathway"/>
    <property type="evidence" value="ECO:0007669"/>
    <property type="project" value="TreeGrafter"/>
</dbReference>
<evidence type="ECO:0000256" key="2">
    <source>
        <dbReference type="ARBA" id="ARBA00023043"/>
    </source>
</evidence>
<dbReference type="GO" id="GO:0005829">
    <property type="term" value="C:cytosol"/>
    <property type="evidence" value="ECO:0007669"/>
    <property type="project" value="TreeGrafter"/>
</dbReference>
<dbReference type="InterPro" id="IPR036770">
    <property type="entry name" value="Ankyrin_rpt-contain_sf"/>
</dbReference>
<organism evidence="7">
    <name type="scientific">Glyptapanteles flavicoxis</name>
    <dbReference type="NCBI Taxonomy" id="463051"/>
    <lineage>
        <taxon>Eukaryota</taxon>
        <taxon>Metazoa</taxon>
        <taxon>Ecdysozoa</taxon>
        <taxon>Arthropoda</taxon>
        <taxon>Hexapoda</taxon>
        <taxon>Insecta</taxon>
        <taxon>Pterygota</taxon>
        <taxon>Neoptera</taxon>
        <taxon>Endopterygota</taxon>
        <taxon>Hymenoptera</taxon>
        <taxon>Apocrita</taxon>
        <taxon>Ichneumonoidea</taxon>
        <taxon>Braconidae</taxon>
        <taxon>Microgastrinae</taxon>
        <taxon>Glyptapanteles</taxon>
    </lineage>
</organism>
<evidence type="ECO:0000256" key="4">
    <source>
        <dbReference type="ARBA" id="ARBA00041123"/>
    </source>
</evidence>
<accession>B7S8E6</accession>
<gene>
    <name evidence="7" type="ORF">GFP_L3_0320</name>
</gene>
<dbReference type="Gene3D" id="1.25.40.20">
    <property type="entry name" value="Ankyrin repeat-containing domain"/>
    <property type="match status" value="1"/>
</dbReference>